<dbReference type="AlphaFoldDB" id="A0A1I2G1K8"/>
<protein>
    <submittedName>
        <fullName evidence="2">Uncharacterized protein</fullName>
    </submittedName>
</protein>
<evidence type="ECO:0000313" key="2">
    <source>
        <dbReference type="EMBL" id="SFF11535.1"/>
    </source>
</evidence>
<keyword evidence="3" id="KW-1185">Reference proteome</keyword>
<reference evidence="2 3" key="1">
    <citation type="submission" date="2016-10" db="EMBL/GenBank/DDBJ databases">
        <authorList>
            <person name="de Groot N.N."/>
        </authorList>
    </citation>
    <scope>NUCLEOTIDE SEQUENCE [LARGE SCALE GENOMIC DNA]</scope>
    <source>
        <strain evidence="2 3">DSM 11443</strain>
    </source>
</reference>
<keyword evidence="1" id="KW-0812">Transmembrane</keyword>
<evidence type="ECO:0000256" key="1">
    <source>
        <dbReference type="SAM" id="Phobius"/>
    </source>
</evidence>
<keyword evidence="1" id="KW-0472">Membrane</keyword>
<organism evidence="2 3">
    <name type="scientific">Sulfitobacter brevis</name>
    <dbReference type="NCBI Taxonomy" id="74348"/>
    <lineage>
        <taxon>Bacteria</taxon>
        <taxon>Pseudomonadati</taxon>
        <taxon>Pseudomonadota</taxon>
        <taxon>Alphaproteobacteria</taxon>
        <taxon>Rhodobacterales</taxon>
        <taxon>Roseobacteraceae</taxon>
        <taxon>Sulfitobacter</taxon>
    </lineage>
</organism>
<sequence length="209" mass="23148">MERSRKNLYGSMYNLPSEAIWRVAWPVHPSAYDYMNISSRCLTRIFHFNFKADAVSLINKCTGVFYGDVRPDLCLPNVSCDLNSIVSSFDGSTGLYKGVSNPYNTKASYEKRTARNYHHPERPAGHILLSIKVLSGLGLILCGLGGFNHTLAQSARLSVNASGQRSIFYCLIMLTGAYLIAANIHASGSPRCEDDYGNPSDYHTDSECF</sequence>
<proteinExistence type="predicted"/>
<gene>
    <name evidence="2" type="ORF">SAMN04488523_11910</name>
</gene>
<name>A0A1I2G1K8_9RHOB</name>
<evidence type="ECO:0000313" key="3">
    <source>
        <dbReference type="Proteomes" id="UP000198977"/>
    </source>
</evidence>
<dbReference type="Proteomes" id="UP000198977">
    <property type="component" value="Unassembled WGS sequence"/>
</dbReference>
<dbReference type="EMBL" id="FOMW01000019">
    <property type="protein sequence ID" value="SFF11535.1"/>
    <property type="molecule type" value="Genomic_DNA"/>
</dbReference>
<feature type="transmembrane region" description="Helical" evidence="1">
    <location>
        <begin position="166"/>
        <end position="184"/>
    </location>
</feature>
<keyword evidence="1" id="KW-1133">Transmembrane helix</keyword>
<accession>A0A1I2G1K8</accession>
<feature type="transmembrane region" description="Helical" evidence="1">
    <location>
        <begin position="127"/>
        <end position="146"/>
    </location>
</feature>